<dbReference type="Pfam" id="PF01381">
    <property type="entry name" value="HTH_3"/>
    <property type="match status" value="1"/>
</dbReference>
<dbReference type="CDD" id="cd00093">
    <property type="entry name" value="HTH_XRE"/>
    <property type="match status" value="1"/>
</dbReference>
<dbReference type="AlphaFoldDB" id="A0A059FY51"/>
<reference evidence="3 4" key="1">
    <citation type="submission" date="2013-04" db="EMBL/GenBank/DDBJ databases">
        <title>Hyphomonas hirschiana VP5 Genome Sequencing.</title>
        <authorList>
            <person name="Lai Q."/>
            <person name="Shao Z."/>
        </authorList>
    </citation>
    <scope>NUCLEOTIDE SEQUENCE [LARGE SCALE GENOMIC DNA]</scope>
    <source>
        <strain evidence="3 4">VP5</strain>
    </source>
</reference>
<sequence length="91" mass="9539">MTDLTAAQIRAARALLDWTQPKLAEAAKLSVPTVRRMESERGPASSTPANVEAVRRALEEAGVIFLESGASKAGGAGVRLKRGSGSYPSDE</sequence>
<keyword evidence="3" id="KW-0238">DNA-binding</keyword>
<feature type="domain" description="HTH cro/C1-type" evidence="2">
    <location>
        <begin position="9"/>
        <end position="41"/>
    </location>
</feature>
<evidence type="ECO:0000259" key="2">
    <source>
        <dbReference type="PROSITE" id="PS50943"/>
    </source>
</evidence>
<organism evidence="3 4">
    <name type="scientific">Hyphomonas hirschiana VP5</name>
    <dbReference type="NCBI Taxonomy" id="1280951"/>
    <lineage>
        <taxon>Bacteria</taxon>
        <taxon>Pseudomonadati</taxon>
        <taxon>Pseudomonadota</taxon>
        <taxon>Alphaproteobacteria</taxon>
        <taxon>Hyphomonadales</taxon>
        <taxon>Hyphomonadaceae</taxon>
        <taxon>Hyphomonas</taxon>
    </lineage>
</organism>
<comment type="caution">
    <text evidence="3">The sequence shown here is derived from an EMBL/GenBank/DDBJ whole genome shotgun (WGS) entry which is preliminary data.</text>
</comment>
<dbReference type="Gene3D" id="1.10.260.40">
    <property type="entry name" value="lambda repressor-like DNA-binding domains"/>
    <property type="match status" value="1"/>
</dbReference>
<feature type="region of interest" description="Disordered" evidence="1">
    <location>
        <begin position="72"/>
        <end position="91"/>
    </location>
</feature>
<name>A0A059FY51_9PROT</name>
<dbReference type="PROSITE" id="PS50943">
    <property type="entry name" value="HTH_CROC1"/>
    <property type="match status" value="1"/>
</dbReference>
<dbReference type="Proteomes" id="UP000025061">
    <property type="component" value="Unassembled WGS sequence"/>
</dbReference>
<gene>
    <name evidence="3" type="ORF">HHI_04800</name>
</gene>
<dbReference type="InterPro" id="IPR010982">
    <property type="entry name" value="Lambda_DNA-bd_dom_sf"/>
</dbReference>
<proteinExistence type="predicted"/>
<evidence type="ECO:0000313" key="3">
    <source>
        <dbReference type="EMBL" id="KCZ95446.1"/>
    </source>
</evidence>
<protein>
    <submittedName>
        <fullName evidence="3">DNA-binding protein</fullName>
    </submittedName>
</protein>
<keyword evidence="4" id="KW-1185">Reference proteome</keyword>
<evidence type="ECO:0000256" key="1">
    <source>
        <dbReference type="SAM" id="MobiDB-lite"/>
    </source>
</evidence>
<dbReference type="GO" id="GO:0003677">
    <property type="term" value="F:DNA binding"/>
    <property type="evidence" value="ECO:0007669"/>
    <property type="project" value="UniProtKB-KW"/>
</dbReference>
<dbReference type="RefSeq" id="WP_035590774.1">
    <property type="nucleotide sequence ID" value="NZ_ARYI01000003.1"/>
</dbReference>
<dbReference type="EMBL" id="ARYI01000003">
    <property type="protein sequence ID" value="KCZ95446.1"/>
    <property type="molecule type" value="Genomic_DNA"/>
</dbReference>
<dbReference type="InterPro" id="IPR001387">
    <property type="entry name" value="Cro/C1-type_HTH"/>
</dbReference>
<evidence type="ECO:0000313" key="4">
    <source>
        <dbReference type="Proteomes" id="UP000025061"/>
    </source>
</evidence>
<dbReference type="SUPFAM" id="SSF47413">
    <property type="entry name" value="lambda repressor-like DNA-binding domains"/>
    <property type="match status" value="1"/>
</dbReference>
<accession>A0A059FY51</accession>